<sequence length="359" mass="39365">MLLTSGTTGTPKGAPRERVSPLMSAQLLHRIPLTRGGAMVIAAPCFHGTGLSQMMLGVAMGKLLVFQQRKFDPVLTLENIQRYRADTLVVVPTMLRRIVDLGAAEIAKHDHSSLRVLFTAGSALSPDLARRTRAIFGPVQYNLYGSTEVAVATVATPEDLEREPGCAGRPPVGCTVALYDAQRKQITAVNTRGAIFVSSGLSFSAYTDGRVKECVDGLLCTGDMGHFTSDRLLVVEGREDDMIVSGGENVYPQEIENLLLERDDVRDAAIVGVDDPEFGKRLYAFVIRSSSENHGEDQDLADEIKKYIRANLARYKVPRAVRFVKEFPRNSTGKLLRSELVRMAGEPENSSQVRREVES</sequence>
<dbReference type="Gene3D" id="3.40.50.12780">
    <property type="entry name" value="N-terminal domain of ligase-like"/>
    <property type="match status" value="1"/>
</dbReference>
<dbReference type="PROSITE" id="PS00455">
    <property type="entry name" value="AMP_BINDING"/>
    <property type="match status" value="1"/>
</dbReference>
<dbReference type="GO" id="GO:0004467">
    <property type="term" value="F:long-chain fatty acid-CoA ligase activity"/>
    <property type="evidence" value="ECO:0007669"/>
    <property type="project" value="UniProtKB-EC"/>
</dbReference>
<evidence type="ECO:0000256" key="3">
    <source>
        <dbReference type="ARBA" id="ARBA00026121"/>
    </source>
</evidence>
<evidence type="ECO:0000256" key="7">
    <source>
        <dbReference type="ARBA" id="ARBA00080667"/>
    </source>
</evidence>
<dbReference type="InterPro" id="IPR042099">
    <property type="entry name" value="ANL_N_sf"/>
</dbReference>
<reference evidence="12" key="1">
    <citation type="journal article" date="2017" name="Genome Announc.">
        <title>Complete Genome Sequence of Mycobacterium stephanolepidis.</title>
        <authorList>
            <person name="Fukano H."/>
            <person name="Yoshida M."/>
            <person name="Katayama Y."/>
            <person name="Omatsu T."/>
            <person name="Mizutani T."/>
            <person name="Kurata O."/>
            <person name="Wada S."/>
            <person name="Hoshino Y."/>
        </authorList>
    </citation>
    <scope>NUCLEOTIDE SEQUENCE [LARGE SCALE GENOMIC DNA]</scope>
    <source>
        <strain evidence="12">NJB0901</strain>
    </source>
</reference>
<evidence type="ECO:0000259" key="9">
    <source>
        <dbReference type="Pfam" id="PF00501"/>
    </source>
</evidence>
<feature type="domain" description="AMP-dependent synthetase/ligase" evidence="9">
    <location>
        <begin position="2"/>
        <end position="206"/>
    </location>
</feature>
<dbReference type="Gene3D" id="3.30.300.30">
    <property type="match status" value="1"/>
</dbReference>
<evidence type="ECO:0000313" key="11">
    <source>
        <dbReference type="EMBL" id="BAX98780.1"/>
    </source>
</evidence>
<keyword evidence="2" id="KW-0436">Ligase</keyword>
<dbReference type="Pfam" id="PF13193">
    <property type="entry name" value="AMP-binding_C"/>
    <property type="match status" value="1"/>
</dbReference>
<evidence type="ECO:0000259" key="10">
    <source>
        <dbReference type="Pfam" id="PF13193"/>
    </source>
</evidence>
<dbReference type="CDD" id="cd04433">
    <property type="entry name" value="AFD_class_I"/>
    <property type="match status" value="1"/>
</dbReference>
<dbReference type="GO" id="GO:0031956">
    <property type="term" value="F:medium-chain fatty acid-CoA ligase activity"/>
    <property type="evidence" value="ECO:0007669"/>
    <property type="project" value="TreeGrafter"/>
</dbReference>
<evidence type="ECO:0000256" key="5">
    <source>
        <dbReference type="ARBA" id="ARBA00069710"/>
    </source>
</evidence>
<proteinExistence type="inferred from homology"/>
<comment type="similarity">
    <text evidence="1">Belongs to the ATP-dependent AMP-binding enzyme family.</text>
</comment>
<comment type="catalytic activity">
    <reaction evidence="4">
        <text>a long-chain fatty acid + ATP + CoA = a long-chain fatty acyl-CoA + AMP + diphosphate</text>
        <dbReference type="Rhea" id="RHEA:15421"/>
        <dbReference type="ChEBI" id="CHEBI:30616"/>
        <dbReference type="ChEBI" id="CHEBI:33019"/>
        <dbReference type="ChEBI" id="CHEBI:57287"/>
        <dbReference type="ChEBI" id="CHEBI:57560"/>
        <dbReference type="ChEBI" id="CHEBI:83139"/>
        <dbReference type="ChEBI" id="CHEBI:456215"/>
        <dbReference type="EC" id="6.2.1.3"/>
    </reaction>
</comment>
<evidence type="ECO:0000256" key="1">
    <source>
        <dbReference type="ARBA" id="ARBA00006432"/>
    </source>
</evidence>
<dbReference type="InterPro" id="IPR020845">
    <property type="entry name" value="AMP-binding_CS"/>
</dbReference>
<dbReference type="Proteomes" id="UP000217954">
    <property type="component" value="Chromosome"/>
</dbReference>
<dbReference type="KEGG" id="mste:MSTE_03479"/>
<name>A0A1Z4F0Q0_9MYCO</name>
<evidence type="ECO:0000256" key="8">
    <source>
        <dbReference type="ARBA" id="ARBA00083882"/>
    </source>
</evidence>
<dbReference type="AlphaFoldDB" id="A0A1Z4F0Q0"/>
<dbReference type="Pfam" id="PF00501">
    <property type="entry name" value="AMP-binding"/>
    <property type="match status" value="1"/>
</dbReference>
<reference evidence="11 12" key="2">
    <citation type="journal article" date="2017" name="Int. J. Syst. Evol. Microbiol.">
        <title>Mycobacterium stephanolepidis sp. nov., a rapidly growing species related to Mycobacterium chelonae, isolated from marine teleost fish, Stephanolepis cirrhifer.</title>
        <authorList>
            <person name="Fukano H."/>
            <person name="Wada S."/>
            <person name="Kurata O."/>
            <person name="Katayama K."/>
            <person name="Fujiwara N."/>
            <person name="Hoshino Y."/>
        </authorList>
    </citation>
    <scope>NUCLEOTIDE SEQUENCE [LARGE SCALE GENOMIC DNA]</scope>
    <source>
        <strain evidence="11 12">NJB0901</strain>
    </source>
</reference>
<evidence type="ECO:0000256" key="6">
    <source>
        <dbReference type="ARBA" id="ARBA00076959"/>
    </source>
</evidence>
<dbReference type="InterPro" id="IPR000873">
    <property type="entry name" value="AMP-dep_synth/lig_dom"/>
</dbReference>
<organism evidence="11 12">
    <name type="scientific">[Mycobacterium] stephanolepidis</name>
    <dbReference type="NCBI Taxonomy" id="1520670"/>
    <lineage>
        <taxon>Bacteria</taxon>
        <taxon>Bacillati</taxon>
        <taxon>Actinomycetota</taxon>
        <taxon>Actinomycetes</taxon>
        <taxon>Mycobacteriales</taxon>
        <taxon>Mycobacteriaceae</taxon>
        <taxon>Mycobacteroides</taxon>
    </lineage>
</organism>
<evidence type="ECO:0000313" key="12">
    <source>
        <dbReference type="Proteomes" id="UP000217954"/>
    </source>
</evidence>
<dbReference type="PANTHER" id="PTHR43201">
    <property type="entry name" value="ACYL-COA SYNTHETASE"/>
    <property type="match status" value="1"/>
</dbReference>
<dbReference type="EC" id="6.2.1.3" evidence="3"/>
<evidence type="ECO:0000256" key="4">
    <source>
        <dbReference type="ARBA" id="ARBA00036813"/>
    </source>
</evidence>
<dbReference type="EMBL" id="AP018165">
    <property type="protein sequence ID" value="BAX98780.1"/>
    <property type="molecule type" value="Genomic_DNA"/>
</dbReference>
<dbReference type="InterPro" id="IPR045851">
    <property type="entry name" value="AMP-bd_C_sf"/>
</dbReference>
<dbReference type="FunFam" id="3.30.300.30:FF:000008">
    <property type="entry name" value="2,3-dihydroxybenzoate-AMP ligase"/>
    <property type="match status" value="1"/>
</dbReference>
<dbReference type="InterPro" id="IPR025110">
    <property type="entry name" value="AMP-bd_C"/>
</dbReference>
<protein>
    <recommendedName>
        <fullName evidence="5">Long-chain-fatty-acid--CoA ligase FadD13</fullName>
        <ecNumber evidence="3">6.2.1.3</ecNumber>
    </recommendedName>
    <alternativeName>
        <fullName evidence="6">Fatty acyl-CoA ligase</fullName>
    </alternativeName>
    <alternativeName>
        <fullName evidence="8">Fatty acyl-CoA synthetase</fullName>
    </alternativeName>
    <alternativeName>
        <fullName evidence="7">Very-long-chain fatty-acyl-CoA synthetase</fullName>
    </alternativeName>
</protein>
<evidence type="ECO:0000256" key="2">
    <source>
        <dbReference type="ARBA" id="ARBA00022598"/>
    </source>
</evidence>
<gene>
    <name evidence="11" type="ORF">MSTE_03479</name>
</gene>
<feature type="domain" description="AMP-binding enzyme C-terminal" evidence="10">
    <location>
        <begin position="254"/>
        <end position="334"/>
    </location>
</feature>
<keyword evidence="12" id="KW-1185">Reference proteome</keyword>
<accession>A0A1Z4F0Q0</accession>
<dbReference type="SUPFAM" id="SSF56801">
    <property type="entry name" value="Acetyl-CoA synthetase-like"/>
    <property type="match status" value="1"/>
</dbReference>
<dbReference type="PANTHER" id="PTHR43201:SF5">
    <property type="entry name" value="MEDIUM-CHAIN ACYL-COA LIGASE ACSF2, MITOCHONDRIAL"/>
    <property type="match status" value="1"/>
</dbReference>